<gene>
    <name evidence="7" type="primary">Kif24_2</name>
    <name evidence="8" type="synonym">Kif24_1</name>
    <name evidence="7" type="ORF">CM83_48810</name>
    <name evidence="8" type="ORF">g.48108</name>
</gene>
<reference evidence="8" key="3">
    <citation type="journal article" date="2016" name="Gigascience">
        <title>De novo construction of an expanded transcriptome assembly for the western tarnished plant bug, Lygus hesperus.</title>
        <authorList>
            <person name="Tassone E.E."/>
            <person name="Geib S.M."/>
            <person name="Hall B."/>
            <person name="Fabrick J.A."/>
            <person name="Brent C.S."/>
            <person name="Hull J.J."/>
        </authorList>
    </citation>
    <scope>NUCLEOTIDE SEQUENCE</scope>
</reference>
<evidence type="ECO:0000256" key="2">
    <source>
        <dbReference type="ARBA" id="ARBA00022741"/>
    </source>
</evidence>
<evidence type="ECO:0000256" key="1">
    <source>
        <dbReference type="ARBA" id="ARBA00004245"/>
    </source>
</evidence>
<organism evidence="7">
    <name type="scientific">Lygus hesperus</name>
    <name type="common">Western plant bug</name>
    <dbReference type="NCBI Taxonomy" id="30085"/>
    <lineage>
        <taxon>Eukaryota</taxon>
        <taxon>Metazoa</taxon>
        <taxon>Ecdysozoa</taxon>
        <taxon>Arthropoda</taxon>
        <taxon>Hexapoda</taxon>
        <taxon>Insecta</taxon>
        <taxon>Pterygota</taxon>
        <taxon>Neoptera</taxon>
        <taxon>Paraneoptera</taxon>
        <taxon>Hemiptera</taxon>
        <taxon>Heteroptera</taxon>
        <taxon>Panheteroptera</taxon>
        <taxon>Cimicomorpha</taxon>
        <taxon>Miridae</taxon>
        <taxon>Mirini</taxon>
        <taxon>Lygus</taxon>
    </lineage>
</organism>
<dbReference type="GO" id="GO:0005874">
    <property type="term" value="C:microtubule"/>
    <property type="evidence" value="ECO:0007669"/>
    <property type="project" value="TreeGrafter"/>
</dbReference>
<dbReference type="InterPro" id="IPR027417">
    <property type="entry name" value="P-loop_NTPase"/>
</dbReference>
<evidence type="ECO:0000256" key="5">
    <source>
        <dbReference type="PROSITE-ProRule" id="PRU00283"/>
    </source>
</evidence>
<evidence type="ECO:0000256" key="3">
    <source>
        <dbReference type="ARBA" id="ARBA00022840"/>
    </source>
</evidence>
<feature type="binding site" evidence="5">
    <location>
        <begin position="20"/>
        <end position="27"/>
    </location>
    <ligand>
        <name>ATP</name>
        <dbReference type="ChEBI" id="CHEBI:30616"/>
    </ligand>
</feature>
<evidence type="ECO:0000313" key="8">
    <source>
        <dbReference type="EMBL" id="JAQ07115.1"/>
    </source>
</evidence>
<dbReference type="GO" id="GO:0007019">
    <property type="term" value="P:microtubule depolymerization"/>
    <property type="evidence" value="ECO:0007669"/>
    <property type="project" value="TreeGrafter"/>
</dbReference>
<dbReference type="GO" id="GO:0003777">
    <property type="term" value="F:microtubule motor activity"/>
    <property type="evidence" value="ECO:0007669"/>
    <property type="project" value="InterPro"/>
</dbReference>
<dbReference type="PROSITE" id="PS50067">
    <property type="entry name" value="KINESIN_MOTOR_2"/>
    <property type="match status" value="1"/>
</dbReference>
<dbReference type="Gene3D" id="3.40.850.10">
    <property type="entry name" value="Kinesin motor domain"/>
    <property type="match status" value="1"/>
</dbReference>
<feature type="domain" description="Kinesin motor" evidence="6">
    <location>
        <begin position="1"/>
        <end position="113"/>
    </location>
</feature>
<keyword evidence="5" id="KW-0505">Motor protein</keyword>
<dbReference type="InterPro" id="IPR036961">
    <property type="entry name" value="Kinesin_motor_dom_sf"/>
</dbReference>
<comment type="subcellular location">
    <subcellularLocation>
        <location evidence="1">Cytoplasm</location>
        <location evidence="1">Cytoskeleton</location>
    </subcellularLocation>
</comment>
<comment type="similarity">
    <text evidence="5">Belongs to the TRAFAC class myosin-kinesin ATPase superfamily. Kinesin family.</text>
</comment>
<dbReference type="GO" id="GO:0008017">
    <property type="term" value="F:microtubule binding"/>
    <property type="evidence" value="ECO:0007669"/>
    <property type="project" value="InterPro"/>
</dbReference>
<dbReference type="GO" id="GO:0005524">
    <property type="term" value="F:ATP binding"/>
    <property type="evidence" value="ECO:0007669"/>
    <property type="project" value="UniProtKB-UniRule"/>
</dbReference>
<name>A0A0A9X2X4_LYGHE</name>
<evidence type="ECO:0000259" key="6">
    <source>
        <dbReference type="PROSITE" id="PS50067"/>
    </source>
</evidence>
<evidence type="ECO:0000256" key="4">
    <source>
        <dbReference type="ARBA" id="ARBA00023212"/>
    </source>
</evidence>
<dbReference type="PANTHER" id="PTHR47971">
    <property type="entry name" value="KINESIN-RELATED PROTEIN 6"/>
    <property type="match status" value="1"/>
</dbReference>
<protein>
    <submittedName>
        <fullName evidence="7">Kinesin-like protein KIF24</fullName>
    </submittedName>
</protein>
<accession>A0A0A9X2X4</accession>
<dbReference type="AlphaFoldDB" id="A0A0A9X2X4"/>
<evidence type="ECO:0000313" key="7">
    <source>
        <dbReference type="EMBL" id="JAG11465.1"/>
    </source>
</evidence>
<keyword evidence="3 5" id="KW-0067">ATP-binding</keyword>
<proteinExistence type="inferred from homology"/>
<keyword evidence="4" id="KW-0206">Cytoskeleton</keyword>
<sequence>MQELLQTVLRGGRASCFAYGQTGSGKTYTMMGNDFDSSNSNSSMVDGLYLLGAKQLFAHLSSSLSASLTSEKVSLQVAFYEIYCNSCFDLLNERHPVQVREDNAHRMHICHLT</sequence>
<dbReference type="PANTHER" id="PTHR47971:SF16">
    <property type="entry name" value="KINESIN-LIKE PROTEIN"/>
    <property type="match status" value="1"/>
</dbReference>
<dbReference type="SUPFAM" id="SSF52540">
    <property type="entry name" value="P-loop containing nucleoside triphosphate hydrolases"/>
    <property type="match status" value="1"/>
</dbReference>
<reference evidence="7" key="2">
    <citation type="submission" date="2014-07" db="EMBL/GenBank/DDBJ databases">
        <authorList>
            <person name="Hull J."/>
        </authorList>
    </citation>
    <scope>NUCLEOTIDE SEQUENCE</scope>
</reference>
<dbReference type="EMBL" id="GDHC01011514">
    <property type="protein sequence ID" value="JAQ07115.1"/>
    <property type="molecule type" value="Transcribed_RNA"/>
</dbReference>
<dbReference type="InterPro" id="IPR001752">
    <property type="entry name" value="Kinesin_motor_dom"/>
</dbReference>
<keyword evidence="2 5" id="KW-0547">Nucleotide-binding</keyword>
<dbReference type="GO" id="GO:0007018">
    <property type="term" value="P:microtubule-based movement"/>
    <property type="evidence" value="ECO:0007669"/>
    <property type="project" value="InterPro"/>
</dbReference>
<keyword evidence="4" id="KW-0963">Cytoplasm</keyword>
<reference evidence="7" key="1">
    <citation type="journal article" date="2014" name="PLoS ONE">
        <title>Transcriptome-Based Identification of ABC Transporters in the Western Tarnished Plant Bug Lygus hesperus.</title>
        <authorList>
            <person name="Hull J.J."/>
            <person name="Chaney K."/>
            <person name="Geib S.M."/>
            <person name="Fabrick J.A."/>
            <person name="Brent C.S."/>
            <person name="Walsh D."/>
            <person name="Lavine L.C."/>
        </authorList>
    </citation>
    <scope>NUCLEOTIDE SEQUENCE</scope>
</reference>
<dbReference type="EMBL" id="GBHO01032139">
    <property type="protein sequence ID" value="JAG11465.1"/>
    <property type="molecule type" value="Transcribed_RNA"/>
</dbReference>
<dbReference type="Pfam" id="PF00225">
    <property type="entry name" value="Kinesin"/>
    <property type="match status" value="1"/>
</dbReference>
<dbReference type="InterPro" id="IPR027640">
    <property type="entry name" value="Kinesin-like_fam"/>
</dbReference>